<protein>
    <submittedName>
        <fullName evidence="1">Uncharacterized protein</fullName>
    </submittedName>
</protein>
<proteinExistence type="predicted"/>
<sequence>MFQIWEGSGFYTVQLSS</sequence>
<reference evidence="1" key="2">
    <citation type="journal article" date="2015" name="Fish Shellfish Immunol.">
        <title>Early steps in the European eel (Anguilla anguilla)-Vibrio vulnificus interaction in the gills: Role of the RtxA13 toxin.</title>
        <authorList>
            <person name="Callol A."/>
            <person name="Pajuelo D."/>
            <person name="Ebbesson L."/>
            <person name="Teles M."/>
            <person name="MacKenzie S."/>
            <person name="Amaro C."/>
        </authorList>
    </citation>
    <scope>NUCLEOTIDE SEQUENCE</scope>
</reference>
<name>A0A0E9XBD6_ANGAN</name>
<evidence type="ECO:0000313" key="1">
    <source>
        <dbReference type="EMBL" id="JAH99944.1"/>
    </source>
</evidence>
<organism evidence="1">
    <name type="scientific">Anguilla anguilla</name>
    <name type="common">European freshwater eel</name>
    <name type="synonym">Muraena anguilla</name>
    <dbReference type="NCBI Taxonomy" id="7936"/>
    <lineage>
        <taxon>Eukaryota</taxon>
        <taxon>Metazoa</taxon>
        <taxon>Chordata</taxon>
        <taxon>Craniata</taxon>
        <taxon>Vertebrata</taxon>
        <taxon>Euteleostomi</taxon>
        <taxon>Actinopterygii</taxon>
        <taxon>Neopterygii</taxon>
        <taxon>Teleostei</taxon>
        <taxon>Anguilliformes</taxon>
        <taxon>Anguillidae</taxon>
        <taxon>Anguilla</taxon>
    </lineage>
</organism>
<accession>A0A0E9XBD6</accession>
<dbReference type="AlphaFoldDB" id="A0A0E9XBD6"/>
<reference evidence="1" key="1">
    <citation type="submission" date="2014-11" db="EMBL/GenBank/DDBJ databases">
        <authorList>
            <person name="Amaro Gonzalez C."/>
        </authorList>
    </citation>
    <scope>NUCLEOTIDE SEQUENCE</scope>
</reference>
<dbReference type="EMBL" id="GBXM01008633">
    <property type="protein sequence ID" value="JAH99944.1"/>
    <property type="molecule type" value="Transcribed_RNA"/>
</dbReference>